<feature type="DNA-binding region" description="H-T-H motif" evidence="2">
    <location>
        <begin position="25"/>
        <end position="44"/>
    </location>
</feature>
<reference evidence="4 5" key="1">
    <citation type="journal article" date="2016" name="Front. Microbiol.">
        <title>Comprehensive Phylogenetic Analysis of Bovine Non-aureus Staphylococci Species Based on Whole-Genome Sequencing.</title>
        <authorList>
            <person name="Naushad S."/>
            <person name="Barkema H.W."/>
            <person name="Luby C."/>
            <person name="Condas L.A."/>
            <person name="Nobrega D.B."/>
            <person name="Carson D.A."/>
            <person name="De Buck J."/>
        </authorList>
    </citation>
    <scope>NUCLEOTIDE SEQUENCE [LARGE SCALE GENOMIC DNA]</scope>
    <source>
        <strain evidence="4 5">SNUC 4781</strain>
    </source>
</reference>
<dbReference type="Proteomes" id="UP000265541">
    <property type="component" value="Unassembled WGS sequence"/>
</dbReference>
<dbReference type="InterPro" id="IPR009057">
    <property type="entry name" value="Homeodomain-like_sf"/>
</dbReference>
<accession>A0A3A0VZ38</accession>
<sequence>MSKKRDDLLEVAERLFYEHGFNGVGLKQIVQEANVATMTLYNHFSSKERLVEEVLVQRERRYWSYLDKSVKNSEITPFIMAVKGHCDWLEDYSYKGDMFLRAIEDYSGIDEQIENVARGHKHRLLSYLESIAKTAGMKNGHDLAIRYTILMEGTTSMTTLIGVEEATSHALDVAKLFVNEASTI</sequence>
<dbReference type="GO" id="GO:0000976">
    <property type="term" value="F:transcription cis-regulatory region binding"/>
    <property type="evidence" value="ECO:0007669"/>
    <property type="project" value="TreeGrafter"/>
</dbReference>
<dbReference type="InterPro" id="IPR001647">
    <property type="entry name" value="HTH_TetR"/>
</dbReference>
<feature type="domain" description="HTH tetR-type" evidence="3">
    <location>
        <begin position="2"/>
        <end position="62"/>
    </location>
</feature>
<dbReference type="RefSeq" id="WP_119485342.1">
    <property type="nucleotide sequence ID" value="NZ_QYJN01000004.1"/>
</dbReference>
<dbReference type="PANTHER" id="PTHR30055:SF200">
    <property type="entry name" value="HTH-TYPE TRANSCRIPTIONAL REPRESSOR BDCR"/>
    <property type="match status" value="1"/>
</dbReference>
<evidence type="ECO:0000313" key="4">
    <source>
        <dbReference type="EMBL" id="RIP33964.1"/>
    </source>
</evidence>
<dbReference type="InterPro" id="IPR050109">
    <property type="entry name" value="HTH-type_TetR-like_transc_reg"/>
</dbReference>
<evidence type="ECO:0000313" key="5">
    <source>
        <dbReference type="Proteomes" id="UP000265541"/>
    </source>
</evidence>
<gene>
    <name evidence="4" type="ORF">BUZ14_07865</name>
</gene>
<comment type="caution">
    <text evidence="4">The sequence shown here is derived from an EMBL/GenBank/DDBJ whole genome shotgun (WGS) entry which is preliminary data.</text>
</comment>
<evidence type="ECO:0000259" key="3">
    <source>
        <dbReference type="PROSITE" id="PS50977"/>
    </source>
</evidence>
<dbReference type="Pfam" id="PF00440">
    <property type="entry name" value="TetR_N"/>
    <property type="match status" value="1"/>
</dbReference>
<dbReference type="EMBL" id="QYJN01000004">
    <property type="protein sequence ID" value="RIP33964.1"/>
    <property type="molecule type" value="Genomic_DNA"/>
</dbReference>
<dbReference type="PROSITE" id="PS50977">
    <property type="entry name" value="HTH_TETR_2"/>
    <property type="match status" value="1"/>
</dbReference>
<proteinExistence type="predicted"/>
<evidence type="ECO:0000256" key="1">
    <source>
        <dbReference type="ARBA" id="ARBA00023125"/>
    </source>
</evidence>
<dbReference type="OrthoDB" id="116240at2"/>
<organism evidence="4 5">
    <name type="scientific">Staphylococcus gallinarum</name>
    <dbReference type="NCBI Taxonomy" id="1293"/>
    <lineage>
        <taxon>Bacteria</taxon>
        <taxon>Bacillati</taxon>
        <taxon>Bacillota</taxon>
        <taxon>Bacilli</taxon>
        <taxon>Bacillales</taxon>
        <taxon>Staphylococcaceae</taxon>
        <taxon>Staphylococcus</taxon>
    </lineage>
</organism>
<protein>
    <submittedName>
        <fullName evidence="4">TetR/AcrR family transcriptional regulator</fullName>
    </submittedName>
</protein>
<dbReference type="SUPFAM" id="SSF46689">
    <property type="entry name" value="Homeodomain-like"/>
    <property type="match status" value="1"/>
</dbReference>
<dbReference type="AlphaFoldDB" id="A0A3A0VZ38"/>
<dbReference type="Gene3D" id="1.10.357.10">
    <property type="entry name" value="Tetracycline Repressor, domain 2"/>
    <property type="match status" value="1"/>
</dbReference>
<dbReference type="PANTHER" id="PTHR30055">
    <property type="entry name" value="HTH-TYPE TRANSCRIPTIONAL REGULATOR RUTR"/>
    <property type="match status" value="1"/>
</dbReference>
<dbReference type="GO" id="GO:0003700">
    <property type="term" value="F:DNA-binding transcription factor activity"/>
    <property type="evidence" value="ECO:0007669"/>
    <property type="project" value="TreeGrafter"/>
</dbReference>
<evidence type="ECO:0000256" key="2">
    <source>
        <dbReference type="PROSITE-ProRule" id="PRU00335"/>
    </source>
</evidence>
<name>A0A3A0VZ38_STAGA</name>
<keyword evidence="1 2" id="KW-0238">DNA-binding</keyword>
<dbReference type="PRINTS" id="PR00455">
    <property type="entry name" value="HTHTETR"/>
</dbReference>